<name>A0AC34FHB9_9BILA</name>
<accession>A0AC34FHB9</accession>
<reference evidence="2" key="1">
    <citation type="submission" date="2022-11" db="UniProtKB">
        <authorList>
            <consortium name="WormBaseParasite"/>
        </authorList>
    </citation>
    <scope>IDENTIFICATION</scope>
</reference>
<sequence>MVFLFGNKPPFPLNYIENHHAYRQMPPPDYESLFAIGNFHYYTAPQFCYVLAPPNLCRDLPKEFMDAIPKDVTPFTKLAESSLKAFLESDNDNEDTSSSLDEEEIQGCSCSSEEDDECESGYQSEFSAQCSTADGETDSRCSDPVNRNYSSVVANGSKLYADLSDSKEDTISLTEDDDCISVPEDISRMDVLSEHICDYYESCAQTERTLLKKLRLRDMLYYSLAPVFPLDQRNAAVQVLRIVEEVLSTLPVIIEQTLILAKVPILRIKFRGPFSDMVVDLNANNCVAVRNTHLLCYYAF</sequence>
<evidence type="ECO:0000313" key="1">
    <source>
        <dbReference type="Proteomes" id="UP000887579"/>
    </source>
</evidence>
<organism evidence="1 2">
    <name type="scientific">Panagrolaimus sp. ES5</name>
    <dbReference type="NCBI Taxonomy" id="591445"/>
    <lineage>
        <taxon>Eukaryota</taxon>
        <taxon>Metazoa</taxon>
        <taxon>Ecdysozoa</taxon>
        <taxon>Nematoda</taxon>
        <taxon>Chromadorea</taxon>
        <taxon>Rhabditida</taxon>
        <taxon>Tylenchina</taxon>
        <taxon>Panagrolaimomorpha</taxon>
        <taxon>Panagrolaimoidea</taxon>
        <taxon>Panagrolaimidae</taxon>
        <taxon>Panagrolaimus</taxon>
    </lineage>
</organism>
<dbReference type="Proteomes" id="UP000887579">
    <property type="component" value="Unplaced"/>
</dbReference>
<protein>
    <submittedName>
        <fullName evidence="2">Uncharacterized protein</fullName>
    </submittedName>
</protein>
<dbReference type="WBParaSite" id="ES5_v2.g16376.t1">
    <property type="protein sequence ID" value="ES5_v2.g16376.t1"/>
    <property type="gene ID" value="ES5_v2.g16376"/>
</dbReference>
<proteinExistence type="predicted"/>
<evidence type="ECO:0000313" key="2">
    <source>
        <dbReference type="WBParaSite" id="ES5_v2.g16376.t1"/>
    </source>
</evidence>